<feature type="transmembrane region" description="Helical" evidence="1">
    <location>
        <begin position="68"/>
        <end position="91"/>
    </location>
</feature>
<dbReference type="GO" id="GO:0008324">
    <property type="term" value="F:monoatomic cation transmembrane transporter activity"/>
    <property type="evidence" value="ECO:0007669"/>
    <property type="project" value="InterPro"/>
</dbReference>
<dbReference type="InterPro" id="IPR036721">
    <property type="entry name" value="RCK_C_sf"/>
</dbReference>
<reference evidence="3 4" key="1">
    <citation type="submission" date="2019-12" db="EMBL/GenBank/DDBJ databases">
        <title>the WGS of Blastococcus saxobsidens 67B17.</title>
        <authorList>
            <person name="Jiang Z."/>
        </authorList>
    </citation>
    <scope>NUCLEOTIDE SEQUENCE [LARGE SCALE GENOMIC DNA]</scope>
    <source>
        <strain evidence="3 4">67B17</strain>
    </source>
</reference>
<dbReference type="RefSeq" id="WP_163206526.1">
    <property type="nucleotide sequence ID" value="NZ_JAAGWG010000024.1"/>
</dbReference>
<comment type="caution">
    <text evidence="3">The sequence shown here is derived from an EMBL/GenBank/DDBJ whole genome shotgun (WGS) entry which is preliminary data.</text>
</comment>
<feature type="transmembrane region" description="Helical" evidence="1">
    <location>
        <begin position="6"/>
        <end position="27"/>
    </location>
</feature>
<evidence type="ECO:0000259" key="2">
    <source>
        <dbReference type="PROSITE" id="PS51202"/>
    </source>
</evidence>
<dbReference type="PROSITE" id="PS51202">
    <property type="entry name" value="RCK_C"/>
    <property type="match status" value="1"/>
</dbReference>
<organism evidence="3 4">
    <name type="scientific">Blastococcus saxobsidens</name>
    <dbReference type="NCBI Taxonomy" id="138336"/>
    <lineage>
        <taxon>Bacteria</taxon>
        <taxon>Bacillati</taxon>
        <taxon>Actinomycetota</taxon>
        <taxon>Actinomycetes</taxon>
        <taxon>Geodermatophilales</taxon>
        <taxon>Geodermatophilaceae</taxon>
        <taxon>Blastococcus</taxon>
    </lineage>
</organism>
<dbReference type="EMBL" id="JAAGWG010000024">
    <property type="protein sequence ID" value="NEK86998.1"/>
    <property type="molecule type" value="Genomic_DNA"/>
</dbReference>
<evidence type="ECO:0000313" key="3">
    <source>
        <dbReference type="EMBL" id="NEK86998.1"/>
    </source>
</evidence>
<protein>
    <submittedName>
        <fullName evidence="3">Potassium transporter TrkA</fullName>
    </submittedName>
</protein>
<evidence type="ECO:0000313" key="4">
    <source>
        <dbReference type="Proteomes" id="UP000479241"/>
    </source>
</evidence>
<proteinExistence type="predicted"/>
<feature type="domain" description="RCK C-terminal" evidence="2">
    <location>
        <begin position="141"/>
        <end position="227"/>
    </location>
</feature>
<dbReference type="AlphaFoldDB" id="A0A6L9W4S1"/>
<dbReference type="GO" id="GO:0006813">
    <property type="term" value="P:potassium ion transport"/>
    <property type="evidence" value="ECO:0007669"/>
    <property type="project" value="InterPro"/>
</dbReference>
<keyword evidence="1" id="KW-1133">Transmembrane helix</keyword>
<gene>
    <name evidence="3" type="ORF">GCU60_14735</name>
</gene>
<dbReference type="Proteomes" id="UP000479241">
    <property type="component" value="Unassembled WGS sequence"/>
</dbReference>
<sequence length="254" mass="27607">MAAVISLVVIVTLGLLVTRVATVALTMTGMSLAHARFQARSAFTGTGFTTSEAEAVVSHPARRRIVMALMLVSGAGAVSVLGTLILSFAGVDSTGGGLQRAAVIVGSLAALLWLARNQYVDRALRRVIERVLRRFTDLDVRDYAALLHLRGRWRVVQIPVEDDDWIASRPLGRLRLPEEGVAVLGVERDDGTWVGAPGDDLRLRSGDVVVLYGRQAMLDDITDRLHGDEGEQASERSRAWHAATPPVEVVERRR</sequence>
<dbReference type="Pfam" id="PF02080">
    <property type="entry name" value="TrkA_C"/>
    <property type="match status" value="1"/>
</dbReference>
<keyword evidence="1" id="KW-0472">Membrane</keyword>
<name>A0A6L9W4S1_9ACTN</name>
<accession>A0A6L9W4S1</accession>
<dbReference type="Gene3D" id="3.30.70.1450">
    <property type="entry name" value="Regulator of K+ conductance, C-terminal domain"/>
    <property type="match status" value="1"/>
</dbReference>
<feature type="transmembrane region" description="Helical" evidence="1">
    <location>
        <begin position="97"/>
        <end position="115"/>
    </location>
</feature>
<dbReference type="SUPFAM" id="SSF116726">
    <property type="entry name" value="TrkA C-terminal domain-like"/>
    <property type="match status" value="1"/>
</dbReference>
<keyword evidence="1" id="KW-0812">Transmembrane</keyword>
<evidence type="ECO:0000256" key="1">
    <source>
        <dbReference type="SAM" id="Phobius"/>
    </source>
</evidence>
<dbReference type="InterPro" id="IPR006037">
    <property type="entry name" value="RCK_C"/>
</dbReference>